<dbReference type="Gramene" id="PRQ42647">
    <property type="protein sequence ID" value="PRQ42647"/>
    <property type="gene ID" value="RchiOBHm_Chr3g0459931"/>
</dbReference>
<evidence type="ECO:0000313" key="2">
    <source>
        <dbReference type="EMBL" id="PRQ42647.1"/>
    </source>
</evidence>
<feature type="transmembrane region" description="Helical" evidence="1">
    <location>
        <begin position="25"/>
        <end position="45"/>
    </location>
</feature>
<protein>
    <submittedName>
        <fullName evidence="2">Uncharacterized protein</fullName>
    </submittedName>
</protein>
<dbReference type="Proteomes" id="UP000238479">
    <property type="component" value="Chromosome 3"/>
</dbReference>
<sequence length="73" mass="8246">MDTHFLMKISSRIIIYSCPPHTPHLMNVVTALLMIIHGLTFIVFLNVVGMFLIIIHGHIVAVMLLMIIHGSIR</sequence>
<evidence type="ECO:0000256" key="1">
    <source>
        <dbReference type="SAM" id="Phobius"/>
    </source>
</evidence>
<accession>A0A2P6R898</accession>
<dbReference type="EMBL" id="PDCK01000041">
    <property type="protein sequence ID" value="PRQ42647.1"/>
    <property type="molecule type" value="Genomic_DNA"/>
</dbReference>
<feature type="transmembrane region" description="Helical" evidence="1">
    <location>
        <begin position="51"/>
        <end position="72"/>
    </location>
</feature>
<gene>
    <name evidence="2" type="ORF">RchiOBHm_Chr3g0459931</name>
</gene>
<keyword evidence="1" id="KW-0472">Membrane</keyword>
<organism evidence="2 3">
    <name type="scientific">Rosa chinensis</name>
    <name type="common">China rose</name>
    <dbReference type="NCBI Taxonomy" id="74649"/>
    <lineage>
        <taxon>Eukaryota</taxon>
        <taxon>Viridiplantae</taxon>
        <taxon>Streptophyta</taxon>
        <taxon>Embryophyta</taxon>
        <taxon>Tracheophyta</taxon>
        <taxon>Spermatophyta</taxon>
        <taxon>Magnoliopsida</taxon>
        <taxon>eudicotyledons</taxon>
        <taxon>Gunneridae</taxon>
        <taxon>Pentapetalae</taxon>
        <taxon>rosids</taxon>
        <taxon>fabids</taxon>
        <taxon>Rosales</taxon>
        <taxon>Rosaceae</taxon>
        <taxon>Rosoideae</taxon>
        <taxon>Rosoideae incertae sedis</taxon>
        <taxon>Rosa</taxon>
    </lineage>
</organism>
<name>A0A2P6R898_ROSCH</name>
<proteinExistence type="predicted"/>
<dbReference type="AlphaFoldDB" id="A0A2P6R898"/>
<reference evidence="2 3" key="1">
    <citation type="journal article" date="2018" name="Nat. Genet.">
        <title>The Rosa genome provides new insights in the design of modern roses.</title>
        <authorList>
            <person name="Bendahmane M."/>
        </authorList>
    </citation>
    <scope>NUCLEOTIDE SEQUENCE [LARGE SCALE GENOMIC DNA]</scope>
    <source>
        <strain evidence="3">cv. Old Blush</strain>
    </source>
</reference>
<keyword evidence="1" id="KW-1133">Transmembrane helix</keyword>
<keyword evidence="1" id="KW-0812">Transmembrane</keyword>
<keyword evidence="3" id="KW-1185">Reference proteome</keyword>
<comment type="caution">
    <text evidence="2">The sequence shown here is derived from an EMBL/GenBank/DDBJ whole genome shotgun (WGS) entry which is preliminary data.</text>
</comment>
<evidence type="ECO:0000313" key="3">
    <source>
        <dbReference type="Proteomes" id="UP000238479"/>
    </source>
</evidence>